<keyword evidence="1" id="KW-0614">Plasmid</keyword>
<evidence type="ECO:0000313" key="1">
    <source>
        <dbReference type="EMBL" id="CDN58483.1"/>
    </source>
</evidence>
<reference evidence="2" key="1">
    <citation type="journal article" date="2014" name="BMC Genomics">
        <title>Genome sequencing of two Neorhizobium galegae strains reveals a noeT gene responsible for the unusual acetylation of the nodulation factors.</title>
        <authorList>
            <person name="Osterman J."/>
            <person name="Marsh J."/>
            <person name="Laine P.K."/>
            <person name="Zeng Z."/>
            <person name="Alatalo E."/>
            <person name="Sullivan J.T."/>
            <person name="Young J.P."/>
            <person name="Thomas-Oates J."/>
            <person name="Paulin L."/>
            <person name="Lindstrom K."/>
        </authorList>
    </citation>
    <scope>NUCLEOTIDE SEQUENCE [LARGE SCALE GENOMIC DNA]</scope>
    <source>
        <strain evidence="2">HAMBI 1141</strain>
        <plasmid evidence="2">III</plasmid>
    </source>
</reference>
<dbReference type="EMBL" id="HG938357">
    <property type="protein sequence ID" value="CDN58483.1"/>
    <property type="molecule type" value="Genomic_DNA"/>
</dbReference>
<organism evidence="1 2">
    <name type="scientific">Neorhizobium galegae bv. officinalis bv. officinalis str. HAMBI 1141</name>
    <dbReference type="NCBI Taxonomy" id="1028801"/>
    <lineage>
        <taxon>Bacteria</taxon>
        <taxon>Pseudomonadati</taxon>
        <taxon>Pseudomonadota</taxon>
        <taxon>Alphaproteobacteria</taxon>
        <taxon>Hyphomicrobiales</taxon>
        <taxon>Rhizobiaceae</taxon>
        <taxon>Rhizobium/Agrobacterium group</taxon>
        <taxon>Neorhizobium</taxon>
    </lineage>
</organism>
<proteinExistence type="predicted"/>
<gene>
    <name evidence="1" type="ORF">RG1141_PB01350</name>
</gene>
<dbReference type="HOGENOM" id="CLU_3390430_0_0_5"/>
<name>A0A068TJI9_NEOGA</name>
<dbReference type="KEGG" id="ngl:RG1141_PB01350"/>
<evidence type="ECO:0000313" key="2">
    <source>
        <dbReference type="Proteomes" id="UP000028186"/>
    </source>
</evidence>
<dbReference type="Proteomes" id="UP000028186">
    <property type="component" value="Plasmid pHAMBI1141b"/>
</dbReference>
<geneLocation type="plasmid" evidence="2">
    <name>III</name>
</geneLocation>
<protein>
    <submittedName>
        <fullName evidence="1">Uncharacterized protein</fullName>
    </submittedName>
</protein>
<sequence length="32" mass="3432">MGTYVLVFLVFAGIFALATVIAYLTCPPLPDD</sequence>
<accession>A0A068TJI9</accession>
<dbReference type="AlphaFoldDB" id="A0A068TJI9"/>